<feature type="domain" description="Zinc-ribbon" evidence="2">
    <location>
        <begin position="7"/>
        <end position="29"/>
    </location>
</feature>
<evidence type="ECO:0000256" key="1">
    <source>
        <dbReference type="SAM" id="Phobius"/>
    </source>
</evidence>
<dbReference type="AlphaFoldDB" id="A0A7D5LB53"/>
<dbReference type="InterPro" id="IPR058421">
    <property type="entry name" value="DUF8108_C"/>
</dbReference>
<feature type="transmembrane region" description="Helical" evidence="1">
    <location>
        <begin position="167"/>
        <end position="187"/>
    </location>
</feature>
<evidence type="ECO:0000259" key="4">
    <source>
        <dbReference type="Pfam" id="PF26438"/>
    </source>
</evidence>
<name>A0A7D5LB53_9EURY</name>
<evidence type="ECO:0000313" key="6">
    <source>
        <dbReference type="EMBL" id="QLG62331.1"/>
    </source>
</evidence>
<dbReference type="EMBL" id="CP058579">
    <property type="protein sequence ID" value="QLG62331.1"/>
    <property type="molecule type" value="Genomic_DNA"/>
</dbReference>
<reference evidence="6 7" key="1">
    <citation type="submission" date="2020-06" db="EMBL/GenBank/DDBJ databases">
        <title>NJ-3-1, isolated from saline soil.</title>
        <authorList>
            <person name="Cui H.L."/>
            <person name="Shi X."/>
        </authorList>
    </citation>
    <scope>NUCLEOTIDE SEQUENCE [LARGE SCALE GENOMIC DNA]</scope>
    <source>
        <strain evidence="6 7">NJ-3-1</strain>
    </source>
</reference>
<keyword evidence="7" id="KW-1185">Reference proteome</keyword>
<evidence type="ECO:0000259" key="5">
    <source>
        <dbReference type="Pfam" id="PF26440"/>
    </source>
</evidence>
<evidence type="ECO:0000313" key="7">
    <source>
        <dbReference type="Proteomes" id="UP000509626"/>
    </source>
</evidence>
<keyword evidence="1" id="KW-0812">Transmembrane</keyword>
<dbReference type="GeneID" id="56038106"/>
<keyword evidence="1" id="KW-0472">Membrane</keyword>
<feature type="domain" description="DUF8108" evidence="4">
    <location>
        <begin position="48"/>
        <end position="116"/>
    </location>
</feature>
<feature type="transmembrane region" description="Helical" evidence="1">
    <location>
        <begin position="136"/>
        <end position="155"/>
    </location>
</feature>
<dbReference type="KEGG" id="halu:HUG12_11565"/>
<dbReference type="Proteomes" id="UP000509626">
    <property type="component" value="Chromosome"/>
</dbReference>
<dbReference type="Pfam" id="PF26438">
    <property type="entry name" value="DUF8108_N"/>
    <property type="match status" value="1"/>
</dbReference>
<dbReference type="Pfam" id="PF13240">
    <property type="entry name" value="Zn_Ribbon_1"/>
    <property type="match status" value="1"/>
</dbReference>
<dbReference type="RefSeq" id="WP_179268916.1">
    <property type="nucleotide sequence ID" value="NZ_CP058579.1"/>
</dbReference>
<organism evidence="6 7">
    <name type="scientific">Halorarum salinum</name>
    <dbReference type="NCBI Taxonomy" id="2743089"/>
    <lineage>
        <taxon>Archaea</taxon>
        <taxon>Methanobacteriati</taxon>
        <taxon>Methanobacteriota</taxon>
        <taxon>Stenosarchaea group</taxon>
        <taxon>Halobacteria</taxon>
        <taxon>Halobacteriales</taxon>
        <taxon>Haloferacaceae</taxon>
        <taxon>Halorarum</taxon>
    </lineage>
</organism>
<dbReference type="OrthoDB" id="53394at2157"/>
<accession>A0A7D5LB53</accession>
<evidence type="ECO:0000259" key="3">
    <source>
        <dbReference type="Pfam" id="PF26413"/>
    </source>
</evidence>
<evidence type="ECO:0000259" key="2">
    <source>
        <dbReference type="Pfam" id="PF13240"/>
    </source>
</evidence>
<dbReference type="InterPro" id="IPR058962">
    <property type="entry name" value="DUF8108_N"/>
</dbReference>
<dbReference type="Pfam" id="PF26413">
    <property type="entry name" value="DUF8108"/>
    <property type="match status" value="1"/>
</dbReference>
<proteinExistence type="predicted"/>
<protein>
    <submittedName>
        <fullName evidence="6">Zinc ribbon domain-containing protein</fullName>
    </submittedName>
</protein>
<feature type="domain" description="DUF8108" evidence="3">
    <location>
        <begin position="194"/>
        <end position="258"/>
    </location>
</feature>
<feature type="domain" description="DUF8108" evidence="5">
    <location>
        <begin position="127"/>
        <end position="188"/>
    </location>
</feature>
<feature type="transmembrane region" description="Helical" evidence="1">
    <location>
        <begin position="86"/>
        <end position="105"/>
    </location>
</feature>
<keyword evidence="1" id="KW-1133">Transmembrane helix</keyword>
<gene>
    <name evidence="6" type="ORF">HUG12_11565</name>
</gene>
<sequence>MPSDDRFCSACGARLSPGDRFCSQCGDPVAAADPGSVAEASSSPGDADRAWLRRRVADFRVRGWTVEHDHGDRVVLADRGFGSLPVHVLLLVLTGGVGNVLYAWYRHTSGAPRREIRADGTERSSPDDAGLGVDHWTAAGATFGFLLVVAAAVVLAAGATSAASGPLVPVAGLLFVAIALGVTYFPLAARQGDVPLTTVGRKRTVSTDRLRNPPEPCAACGDRIRSGVRRGYADRWYLAGLPLRTYESGENVYCRACFEGGNAGGDVATPDVDADVDGATERA</sequence>
<dbReference type="InterPro" id="IPR026870">
    <property type="entry name" value="Zinc_ribbon_dom"/>
</dbReference>
<dbReference type="InterPro" id="IPR058963">
    <property type="entry name" value="DUF8108_M"/>
</dbReference>
<dbReference type="Pfam" id="PF26440">
    <property type="entry name" value="DUF8108_M"/>
    <property type="match status" value="1"/>
</dbReference>